<dbReference type="NCBIfam" id="TIGR02397">
    <property type="entry name" value="dnaX_nterm"/>
    <property type="match status" value="1"/>
</dbReference>
<evidence type="ECO:0000256" key="7">
    <source>
        <dbReference type="ARBA" id="ARBA00022741"/>
    </source>
</evidence>
<comment type="caution">
    <text evidence="14">The sequence shown here is derived from an EMBL/GenBank/DDBJ whole genome shotgun (WGS) entry which is preliminary data.</text>
</comment>
<dbReference type="Pfam" id="PF22608">
    <property type="entry name" value="DNAX_ATPase_lid"/>
    <property type="match status" value="1"/>
</dbReference>
<dbReference type="GO" id="GO:0005524">
    <property type="term" value="F:ATP binding"/>
    <property type="evidence" value="ECO:0007669"/>
    <property type="project" value="UniProtKB-KW"/>
</dbReference>
<comment type="catalytic activity">
    <reaction evidence="11">
        <text>DNA(n) + a 2'-deoxyribonucleoside 5'-triphosphate = DNA(n+1) + diphosphate</text>
        <dbReference type="Rhea" id="RHEA:22508"/>
        <dbReference type="Rhea" id="RHEA-COMP:17339"/>
        <dbReference type="Rhea" id="RHEA-COMP:17340"/>
        <dbReference type="ChEBI" id="CHEBI:33019"/>
        <dbReference type="ChEBI" id="CHEBI:61560"/>
        <dbReference type="ChEBI" id="CHEBI:173112"/>
        <dbReference type="EC" id="2.7.7.7"/>
    </reaction>
</comment>
<dbReference type="InterPro" id="IPR008921">
    <property type="entry name" value="DNA_pol3_clamp-load_cplx_C"/>
</dbReference>
<evidence type="ECO:0000256" key="5">
    <source>
        <dbReference type="ARBA" id="ARBA00022705"/>
    </source>
</evidence>
<dbReference type="PANTHER" id="PTHR11669">
    <property type="entry name" value="REPLICATION FACTOR C / DNA POLYMERASE III GAMMA-TAU SUBUNIT"/>
    <property type="match status" value="1"/>
</dbReference>
<dbReference type="NCBIfam" id="NF004046">
    <property type="entry name" value="PRK05563.1"/>
    <property type="match status" value="1"/>
</dbReference>
<dbReference type="PANTHER" id="PTHR11669:SF0">
    <property type="entry name" value="PROTEIN STICHEL-LIKE 2"/>
    <property type="match status" value="1"/>
</dbReference>
<keyword evidence="3" id="KW-0808">Transferase</keyword>
<dbReference type="Pfam" id="PF13177">
    <property type="entry name" value="DNA_pol3_delta2"/>
    <property type="match status" value="1"/>
</dbReference>
<dbReference type="FunFam" id="1.10.8.60:FF:000013">
    <property type="entry name" value="DNA polymerase III subunit gamma/tau"/>
    <property type="match status" value="1"/>
</dbReference>
<dbReference type="PRINTS" id="PR00300">
    <property type="entry name" value="CLPPROTEASEA"/>
</dbReference>
<dbReference type="InterPro" id="IPR022754">
    <property type="entry name" value="DNA_pol_III_gamma-3"/>
</dbReference>
<dbReference type="GO" id="GO:0009360">
    <property type="term" value="C:DNA polymerase III complex"/>
    <property type="evidence" value="ECO:0007669"/>
    <property type="project" value="InterPro"/>
</dbReference>
<keyword evidence="10" id="KW-0239">DNA-directed DNA polymerase</keyword>
<evidence type="ECO:0000256" key="4">
    <source>
        <dbReference type="ARBA" id="ARBA00022695"/>
    </source>
</evidence>
<dbReference type="EC" id="2.7.7.7" evidence="2"/>
<proteinExistence type="inferred from homology"/>
<dbReference type="OrthoDB" id="9810148at2"/>
<name>A0A134AHL9_9FIRM</name>
<keyword evidence="7" id="KW-0547">Nucleotide-binding</keyword>
<feature type="region of interest" description="Disordered" evidence="12">
    <location>
        <begin position="369"/>
        <end position="419"/>
    </location>
</feature>
<feature type="compositionally biased region" description="Basic and acidic residues" evidence="12">
    <location>
        <begin position="390"/>
        <end position="419"/>
    </location>
</feature>
<dbReference type="PATRIC" id="fig|755172.3.peg.657"/>
<protein>
    <recommendedName>
        <fullName evidence="2">DNA-directed DNA polymerase</fullName>
        <ecNumber evidence="2">2.7.7.7</ecNumber>
    </recommendedName>
</protein>
<dbReference type="CDD" id="cd00009">
    <property type="entry name" value="AAA"/>
    <property type="match status" value="1"/>
</dbReference>
<dbReference type="SMART" id="SM00382">
    <property type="entry name" value="AAA"/>
    <property type="match status" value="1"/>
</dbReference>
<dbReference type="EMBL" id="LSDG01000022">
    <property type="protein sequence ID" value="KXB67212.1"/>
    <property type="molecule type" value="Genomic_DNA"/>
</dbReference>
<feature type="domain" description="AAA+ ATPase" evidence="13">
    <location>
        <begin position="40"/>
        <end position="183"/>
    </location>
</feature>
<keyword evidence="5" id="KW-0235">DNA replication</keyword>
<evidence type="ECO:0000256" key="1">
    <source>
        <dbReference type="ARBA" id="ARBA00006360"/>
    </source>
</evidence>
<dbReference type="InterPro" id="IPR027417">
    <property type="entry name" value="P-loop_NTPase"/>
</dbReference>
<dbReference type="Gene3D" id="1.10.8.60">
    <property type="match status" value="1"/>
</dbReference>
<keyword evidence="9" id="KW-0067">ATP-binding</keyword>
<dbReference type="AlphaFoldDB" id="A0A134AHL9"/>
<dbReference type="SUPFAM" id="SSF48019">
    <property type="entry name" value="post-AAA+ oligomerization domain-like"/>
    <property type="match status" value="1"/>
</dbReference>
<dbReference type="InterPro" id="IPR050238">
    <property type="entry name" value="DNA_Rep/Repair_Clamp_Loader"/>
</dbReference>
<sequence>MVEAIMQALYRRYRPRTFDEVVGQETTITALKNQLSEGRVHHAYLFSGTRGTGKTSVAKIFARAVNCLDPHEGNPCNECEVCRGILEETLFDVMEIDAASNNSVDDIREIKENVAYPPALAKKKVYIIDEVHMLSKGAFNALLKILEEPPSHALFILATTEPEKIPATILSRSQRFTFLRLRDEEIVGELSRILDEEKREYTEDALKIIAAHSDGSMRDSLSILDQIISLSGEKIDGEMVRKSLGLTEHEGIFRMVDGILSRDPRPVMDAIDQSYRNGRNFQLLLDGLITYFRDLLFYRYAEEVPGQLTEDEARTFTEQANAVEESLAFRTIDLLQKGRESFKYTPNQKIVMELLLLKALRLEDADISEPPVRDEKPKRKAPVLKGKASPLKETEKKPVKPAENSVDEKGSPSPALREEEDHAIMKDDQIDDSTWQQYVQSVQAKSVACGALLKDVAGISAENKALFIRYAPSFAFHLKMLKSEVNFKILEEAARDVLGDEWSVVVEDMKAEDDPVLESMKRVFKDTPIELE</sequence>
<evidence type="ECO:0000256" key="8">
    <source>
        <dbReference type="ARBA" id="ARBA00022833"/>
    </source>
</evidence>
<evidence type="ECO:0000313" key="14">
    <source>
        <dbReference type="EMBL" id="KXB67212.1"/>
    </source>
</evidence>
<keyword evidence="6" id="KW-0479">Metal-binding</keyword>
<evidence type="ECO:0000313" key="15">
    <source>
        <dbReference type="Proteomes" id="UP000070442"/>
    </source>
</evidence>
<dbReference type="InterPro" id="IPR001270">
    <property type="entry name" value="ClpA/B"/>
</dbReference>
<evidence type="ECO:0000259" key="13">
    <source>
        <dbReference type="SMART" id="SM00382"/>
    </source>
</evidence>
<dbReference type="GO" id="GO:0003677">
    <property type="term" value="F:DNA binding"/>
    <property type="evidence" value="ECO:0007669"/>
    <property type="project" value="InterPro"/>
</dbReference>
<evidence type="ECO:0000256" key="9">
    <source>
        <dbReference type="ARBA" id="ARBA00022840"/>
    </source>
</evidence>
<dbReference type="FunFam" id="3.40.50.300:FF:000014">
    <property type="entry name" value="DNA polymerase III subunit gamma/tau"/>
    <property type="match status" value="1"/>
</dbReference>
<dbReference type="GO" id="GO:0046872">
    <property type="term" value="F:metal ion binding"/>
    <property type="evidence" value="ECO:0007669"/>
    <property type="project" value="UniProtKB-KW"/>
</dbReference>
<evidence type="ECO:0000256" key="6">
    <source>
        <dbReference type="ARBA" id="ARBA00022723"/>
    </source>
</evidence>
<keyword evidence="8" id="KW-0862">Zinc</keyword>
<dbReference type="Gene3D" id="1.20.272.10">
    <property type="match status" value="1"/>
</dbReference>
<evidence type="ECO:0000256" key="12">
    <source>
        <dbReference type="SAM" id="MobiDB-lite"/>
    </source>
</evidence>
<evidence type="ECO:0000256" key="3">
    <source>
        <dbReference type="ARBA" id="ARBA00022679"/>
    </source>
</evidence>
<dbReference type="CDD" id="cd18137">
    <property type="entry name" value="HLD_clamp_pol_III_gamma_tau"/>
    <property type="match status" value="1"/>
</dbReference>
<comment type="similarity">
    <text evidence="1">Belongs to the DnaX/STICHEL family.</text>
</comment>
<organism evidence="14 15">
    <name type="scientific">Aedoeadaptatus coxii</name>
    <dbReference type="NCBI Taxonomy" id="755172"/>
    <lineage>
        <taxon>Bacteria</taxon>
        <taxon>Bacillati</taxon>
        <taxon>Bacillota</taxon>
        <taxon>Tissierellia</taxon>
        <taxon>Tissierellales</taxon>
        <taxon>Peptoniphilaceae</taxon>
        <taxon>Aedoeadaptatus</taxon>
    </lineage>
</organism>
<dbReference type="InterPro" id="IPR003593">
    <property type="entry name" value="AAA+_ATPase"/>
</dbReference>
<evidence type="ECO:0000256" key="11">
    <source>
        <dbReference type="ARBA" id="ARBA00049244"/>
    </source>
</evidence>
<dbReference type="STRING" id="755172.HMPREF1863_00686"/>
<keyword evidence="4" id="KW-0548">Nucleotidyltransferase</keyword>
<dbReference type="SUPFAM" id="SSF52540">
    <property type="entry name" value="P-loop containing nucleoside triphosphate hydrolases"/>
    <property type="match status" value="1"/>
</dbReference>
<accession>A0A134AHL9</accession>
<dbReference type="Gene3D" id="3.40.50.300">
    <property type="entry name" value="P-loop containing nucleotide triphosphate hydrolases"/>
    <property type="match status" value="1"/>
</dbReference>
<keyword evidence="15" id="KW-1185">Reference proteome</keyword>
<dbReference type="Pfam" id="PF12169">
    <property type="entry name" value="DNA_pol3_gamma3"/>
    <property type="match status" value="1"/>
</dbReference>
<reference evidence="15" key="1">
    <citation type="submission" date="2016-01" db="EMBL/GenBank/DDBJ databases">
        <authorList>
            <person name="Mitreva M."/>
            <person name="Pepin K.H."/>
            <person name="Mihindukulasuriya K.A."/>
            <person name="Fulton R."/>
            <person name="Fronick C."/>
            <person name="O'Laughlin M."/>
            <person name="Miner T."/>
            <person name="Herter B."/>
            <person name="Rosa B.A."/>
            <person name="Cordes M."/>
            <person name="Tomlinson C."/>
            <person name="Wollam A."/>
            <person name="Palsikar V.B."/>
            <person name="Mardis E.R."/>
            <person name="Wilson R.K."/>
        </authorList>
    </citation>
    <scope>NUCLEOTIDE SEQUENCE [LARGE SCALE GENOMIC DNA]</scope>
    <source>
        <strain evidence="15">DNF00729</strain>
    </source>
</reference>
<gene>
    <name evidence="14" type="ORF">HMPREF1863_00686</name>
</gene>
<dbReference type="InterPro" id="IPR045085">
    <property type="entry name" value="HLD_clamp_pol_III_gamma_tau"/>
</dbReference>
<evidence type="ECO:0000256" key="2">
    <source>
        <dbReference type="ARBA" id="ARBA00012417"/>
    </source>
</evidence>
<dbReference type="GO" id="GO:0003887">
    <property type="term" value="F:DNA-directed DNA polymerase activity"/>
    <property type="evidence" value="ECO:0007669"/>
    <property type="project" value="UniProtKB-KW"/>
</dbReference>
<dbReference type="Proteomes" id="UP000070442">
    <property type="component" value="Unassembled WGS sequence"/>
</dbReference>
<evidence type="ECO:0000256" key="10">
    <source>
        <dbReference type="ARBA" id="ARBA00022932"/>
    </source>
</evidence>
<dbReference type="GO" id="GO:0006261">
    <property type="term" value="P:DNA-templated DNA replication"/>
    <property type="evidence" value="ECO:0007669"/>
    <property type="project" value="TreeGrafter"/>
</dbReference>
<dbReference type="InterPro" id="IPR012763">
    <property type="entry name" value="DNA_pol_III_sug/sutau_N"/>
</dbReference>